<comment type="caution">
    <text evidence="1">The sequence shown here is derived from an EMBL/GenBank/DDBJ whole genome shotgun (WGS) entry which is preliminary data.</text>
</comment>
<evidence type="ECO:0000313" key="2">
    <source>
        <dbReference type="Proteomes" id="UP000588098"/>
    </source>
</evidence>
<dbReference type="EMBL" id="JACHJL010000002">
    <property type="protein sequence ID" value="MBB5933781.1"/>
    <property type="molecule type" value="Genomic_DNA"/>
</dbReference>
<name>A0A7W9UX10_9ACTN</name>
<protein>
    <submittedName>
        <fullName evidence="1">Uncharacterized protein</fullName>
    </submittedName>
</protein>
<evidence type="ECO:0000313" key="1">
    <source>
        <dbReference type="EMBL" id="MBB5933781.1"/>
    </source>
</evidence>
<dbReference type="Proteomes" id="UP000588098">
    <property type="component" value="Unassembled WGS sequence"/>
</dbReference>
<organism evidence="1 2">
    <name type="scientific">Streptomyces zagrosensis</name>
    <dbReference type="NCBI Taxonomy" id="1042984"/>
    <lineage>
        <taxon>Bacteria</taxon>
        <taxon>Bacillati</taxon>
        <taxon>Actinomycetota</taxon>
        <taxon>Actinomycetes</taxon>
        <taxon>Kitasatosporales</taxon>
        <taxon>Streptomycetaceae</taxon>
        <taxon>Streptomyces</taxon>
    </lineage>
</organism>
<reference evidence="1 2" key="1">
    <citation type="submission" date="2020-08" db="EMBL/GenBank/DDBJ databases">
        <title>Genomic Encyclopedia of Type Strains, Phase III (KMG-III): the genomes of soil and plant-associated and newly described type strains.</title>
        <authorList>
            <person name="Whitman W."/>
        </authorList>
    </citation>
    <scope>NUCLEOTIDE SEQUENCE [LARGE SCALE GENOMIC DNA]</scope>
    <source>
        <strain evidence="1 2">CECT 8305</strain>
    </source>
</reference>
<sequence>MARVLERCWNAEGVRVIVGWRPLLDRRLTIISHVYDVAKAGPVVIGSGLRRVRLAQQPAAGNRDTTHATTHH</sequence>
<accession>A0A7W9UX10</accession>
<keyword evidence="2" id="KW-1185">Reference proteome</keyword>
<gene>
    <name evidence="1" type="ORF">FHS42_000807</name>
</gene>
<dbReference type="AlphaFoldDB" id="A0A7W9UX10"/>
<proteinExistence type="predicted"/>